<evidence type="ECO:0008006" key="3">
    <source>
        <dbReference type="Google" id="ProtNLM"/>
    </source>
</evidence>
<accession>A0A2M9EZW1</accession>
<name>A0A2M9EZW1_9BACL</name>
<evidence type="ECO:0000313" key="2">
    <source>
        <dbReference type="Proteomes" id="UP000228680"/>
    </source>
</evidence>
<organism evidence="1 2">
    <name type="scientific">Chryseomicrobium excrementi</name>
    <dbReference type="NCBI Taxonomy" id="2041346"/>
    <lineage>
        <taxon>Bacteria</taxon>
        <taxon>Bacillati</taxon>
        <taxon>Bacillota</taxon>
        <taxon>Bacilli</taxon>
        <taxon>Bacillales</taxon>
        <taxon>Caryophanaceae</taxon>
        <taxon>Chryseomicrobium</taxon>
    </lineage>
</organism>
<dbReference type="AlphaFoldDB" id="A0A2M9EZW1"/>
<sequence length="965" mass="111797">MNRFVVVILIVAGIFGLPYLFWLFQGNSGVSASEQTREELQKYQGMNWYFKHKKWDEDSPLELSLLPEDVTKEEWDAAIDVEQKKKLVLVQPINWLGVQDELLKREIEDFTGARSTGWVFRYFDDLSSSNSDIPESTMALQENWDYNGAGYIFTNDRLEKVVVVPSDQPLEQGVGDQWTTSDFQGWIEVMDASIEEEVSFWFRLPKEVSNQLEGVVEGQQLPGIIERSHPKLHTAYMAGDFQQLESPPGLYQIFALTDVYGFFYKNRSDGFYWSTFTDELDRIVASAKELPDEVEKRNEELTYHSRVGEDEFEIKVNDEWQTFTVKGVNIGMGAPGYFPGEAGISEEQYYRWFQQIGEMNANSIRVYTVHPPGFYRALKRYNEEHDTPLYVFHGVWAEEELLEETQNAFNDETQKRFQKEYQDIVNILHGNARVLPQVGHASGTYDADVSDYVIGWILGIEWYPEMVMGTNEANKDIGDYEGEYVYTEGASPFEHWLAEHMDDVIKYEMDTYNEIRPISFTNWVTTDLLDHPSEPLEDEDMVSVNPNVVSLKGVLEEVGQFASYHIYPYYPDFLNVDKTYREYVDQDGMKNSYAGYLNDLKKAHKMPVLVAEFGIPASRGGTHVNPYGWNQGNVTEKQQGEIVAKLYRTILAEDYLGGLVFSWQDEWFKRTWNTMDYDNPERRPYWSNQQTNEQHFGLLSFDSMKVKVDGDFKDWTEEDVFAEDSSVQLQVSHDEAYLYLNLRGIKETDRARILLDTIPNQGNQTVGDVKFQEGIDFQVSLDGEDSRVLIDSYYDFYHYLYGNDQKMIEPVSTGQKNSGDFTPIYYVLNKQLYYPELKKVEPFQFYETGKLTRGNGNPSSPEYNSLADYEYSEEGVEIRIPWLLLQFRDPSRLEVIGDVFRDGVEASEVTESIGIGATVEMEDGEVVVLPGESQELPRYTWETWNIPTFEERLKPSYYILQDAFK</sequence>
<protein>
    <recommendedName>
        <fullName evidence="3">Family 2 glycosyl transferase</fullName>
    </recommendedName>
</protein>
<dbReference type="OrthoDB" id="916275at2"/>
<proteinExistence type="predicted"/>
<comment type="caution">
    <text evidence="1">The sequence shown here is derived from an EMBL/GenBank/DDBJ whole genome shotgun (WGS) entry which is preliminary data.</text>
</comment>
<dbReference type="SUPFAM" id="SSF51445">
    <property type="entry name" value="(Trans)glycosidases"/>
    <property type="match status" value="1"/>
</dbReference>
<dbReference type="EMBL" id="PCGR01000002">
    <property type="protein sequence ID" value="PJK16747.1"/>
    <property type="molecule type" value="Genomic_DNA"/>
</dbReference>
<reference evidence="1 2" key="1">
    <citation type="submission" date="2017-10" db="EMBL/GenBank/DDBJ databases">
        <title>Draft genome of Chryseomicrobium casticus sp. nov.</title>
        <authorList>
            <person name="Chakraborty R."/>
            <person name="Saha T."/>
        </authorList>
    </citation>
    <scope>NUCLEOTIDE SEQUENCE [LARGE SCALE GENOMIC DNA]</scope>
    <source>
        <strain evidence="1 2">ET03</strain>
    </source>
</reference>
<dbReference type="InterPro" id="IPR017853">
    <property type="entry name" value="GH"/>
</dbReference>
<keyword evidence="2" id="KW-1185">Reference proteome</keyword>
<gene>
    <name evidence="1" type="ORF">CQS04_06230</name>
</gene>
<dbReference type="Proteomes" id="UP000228680">
    <property type="component" value="Unassembled WGS sequence"/>
</dbReference>
<evidence type="ECO:0000313" key="1">
    <source>
        <dbReference type="EMBL" id="PJK16747.1"/>
    </source>
</evidence>
<dbReference type="RefSeq" id="WP_100353303.1">
    <property type="nucleotide sequence ID" value="NZ_PCGR01000002.1"/>
</dbReference>
<dbReference type="Gene3D" id="3.20.20.80">
    <property type="entry name" value="Glycosidases"/>
    <property type="match status" value="2"/>
</dbReference>